<feature type="signal peptide" evidence="1">
    <location>
        <begin position="1"/>
        <end position="24"/>
    </location>
</feature>
<dbReference type="OrthoDB" id="826958at2"/>
<protein>
    <recommendedName>
        <fullName evidence="4">TerB family tellurite resistance protein</fullName>
    </recommendedName>
</protein>
<proteinExistence type="predicted"/>
<evidence type="ECO:0000256" key="1">
    <source>
        <dbReference type="SAM" id="SignalP"/>
    </source>
</evidence>
<dbReference type="RefSeq" id="WP_111612341.1">
    <property type="nucleotide sequence ID" value="NZ_QLLK01000008.1"/>
</dbReference>
<organism evidence="2 3">
    <name type="scientific">Algoriphagus yeomjeoni</name>
    <dbReference type="NCBI Taxonomy" id="291403"/>
    <lineage>
        <taxon>Bacteria</taxon>
        <taxon>Pseudomonadati</taxon>
        <taxon>Bacteroidota</taxon>
        <taxon>Cytophagia</taxon>
        <taxon>Cytophagales</taxon>
        <taxon>Cyclobacteriaceae</taxon>
        <taxon>Algoriphagus</taxon>
    </lineage>
</organism>
<name>A0A327P756_9BACT</name>
<keyword evidence="1" id="KW-0732">Signal</keyword>
<dbReference type="EMBL" id="QLLK01000008">
    <property type="protein sequence ID" value="RAI88095.1"/>
    <property type="molecule type" value="Genomic_DNA"/>
</dbReference>
<evidence type="ECO:0000313" key="2">
    <source>
        <dbReference type="EMBL" id="RAI88095.1"/>
    </source>
</evidence>
<gene>
    <name evidence="2" type="ORF">LV83_03013</name>
</gene>
<evidence type="ECO:0008006" key="4">
    <source>
        <dbReference type="Google" id="ProtNLM"/>
    </source>
</evidence>
<sequence>MKKLLILLFPLIFTINLQPASAQADEIAQLLLNVTKLSQLKQILSDLEKGYTTLSSGYSQISNIASGNFTIHEAFLDGLLQVNPTVKNYYKVAEIIRFQIKLVKDYKSAFTKLKNSGQFTSREISYLSSVYNNLFKKSLQQLDELTLVLTANRLRMSDEERLAAIDQIHTHMQDQLIFLIAFNQENQVLAISRIKANQEVNGIKNLYQ</sequence>
<comment type="caution">
    <text evidence="2">The sequence shown here is derived from an EMBL/GenBank/DDBJ whole genome shotgun (WGS) entry which is preliminary data.</text>
</comment>
<keyword evidence="3" id="KW-1185">Reference proteome</keyword>
<evidence type="ECO:0000313" key="3">
    <source>
        <dbReference type="Proteomes" id="UP000249610"/>
    </source>
</evidence>
<reference evidence="2 3" key="1">
    <citation type="submission" date="2018-06" db="EMBL/GenBank/DDBJ databases">
        <title>Genomic Encyclopedia of Archaeal and Bacterial Type Strains, Phase II (KMG-II): from individual species to whole genera.</title>
        <authorList>
            <person name="Goeker M."/>
        </authorList>
    </citation>
    <scope>NUCLEOTIDE SEQUENCE [LARGE SCALE GENOMIC DNA]</scope>
    <source>
        <strain evidence="2 3">DSM 23446</strain>
    </source>
</reference>
<feature type="chain" id="PRO_5016238831" description="TerB family tellurite resistance protein" evidence="1">
    <location>
        <begin position="25"/>
        <end position="208"/>
    </location>
</feature>
<dbReference type="AlphaFoldDB" id="A0A327P756"/>
<accession>A0A327P756</accession>
<dbReference type="Proteomes" id="UP000249610">
    <property type="component" value="Unassembled WGS sequence"/>
</dbReference>